<dbReference type="KEGG" id="paur:FGL86_03185"/>
<dbReference type="InterPro" id="IPR013094">
    <property type="entry name" value="AB_hydrolase_3"/>
</dbReference>
<dbReference type="EMBL" id="CP042382">
    <property type="protein sequence ID" value="QEA38172.1"/>
    <property type="molecule type" value="Genomic_DNA"/>
</dbReference>
<dbReference type="OrthoDB" id="5729797at2"/>
<dbReference type="Proteomes" id="UP000321272">
    <property type="component" value="Chromosome"/>
</dbReference>
<protein>
    <submittedName>
        <fullName evidence="2">Alpha/beta hydrolase</fullName>
    </submittedName>
</protein>
<keyword evidence="2" id="KW-0378">Hydrolase</keyword>
<evidence type="ECO:0000259" key="1">
    <source>
        <dbReference type="Pfam" id="PF07859"/>
    </source>
</evidence>
<reference evidence="2 3" key="1">
    <citation type="submission" date="2019-06" db="EMBL/GenBank/DDBJ databases">
        <title>Genome analyses of bacteria isolated from kimchi.</title>
        <authorList>
            <person name="Lee S."/>
            <person name="Ahn S."/>
            <person name="Roh S."/>
        </authorList>
    </citation>
    <scope>NUCLEOTIDE SEQUENCE [LARGE SCALE GENOMIC DNA]</scope>
    <source>
        <strain evidence="2 3">CBA4606</strain>
    </source>
</reference>
<proteinExistence type="predicted"/>
<evidence type="ECO:0000313" key="2">
    <source>
        <dbReference type="EMBL" id="QEA38172.1"/>
    </source>
</evidence>
<dbReference type="InterPro" id="IPR029058">
    <property type="entry name" value="AB_hydrolase_fold"/>
</dbReference>
<dbReference type="RefSeq" id="WP_147183240.1">
    <property type="nucleotide sequence ID" value="NZ_CP042382.1"/>
</dbReference>
<feature type="domain" description="Alpha/beta hydrolase fold-3" evidence="1">
    <location>
        <begin position="69"/>
        <end position="246"/>
    </location>
</feature>
<dbReference type="InterPro" id="IPR050466">
    <property type="entry name" value="Carboxylest/Gibb_receptor"/>
</dbReference>
<accession>A0A5B8SM11</accession>
<dbReference type="AlphaFoldDB" id="A0A5B8SM11"/>
<evidence type="ECO:0000313" key="3">
    <source>
        <dbReference type="Proteomes" id="UP000321272"/>
    </source>
</evidence>
<dbReference type="GO" id="GO:0016787">
    <property type="term" value="F:hydrolase activity"/>
    <property type="evidence" value="ECO:0007669"/>
    <property type="project" value="UniProtKB-KW"/>
</dbReference>
<dbReference type="Pfam" id="PF07859">
    <property type="entry name" value="Abhydrolase_3"/>
    <property type="match status" value="1"/>
</dbReference>
<dbReference type="Gene3D" id="3.40.50.1820">
    <property type="entry name" value="alpha/beta hydrolase"/>
    <property type="match status" value="1"/>
</dbReference>
<gene>
    <name evidence="2" type="ORF">FGL86_03185</name>
</gene>
<dbReference type="PANTHER" id="PTHR23024">
    <property type="entry name" value="ARYLACETAMIDE DEACETYLASE"/>
    <property type="match status" value="1"/>
</dbReference>
<name>A0A5B8SM11_9GAMM</name>
<organism evidence="2 3">
    <name type="scientific">Pistricoccus aurantiacus</name>
    <dbReference type="NCBI Taxonomy" id="1883414"/>
    <lineage>
        <taxon>Bacteria</taxon>
        <taxon>Pseudomonadati</taxon>
        <taxon>Pseudomonadota</taxon>
        <taxon>Gammaproteobacteria</taxon>
        <taxon>Oceanospirillales</taxon>
        <taxon>Halomonadaceae</taxon>
        <taxon>Pistricoccus</taxon>
    </lineage>
</organism>
<keyword evidence="3" id="KW-1185">Reference proteome</keyword>
<sequence>MDIDTFIRRFEAGLATLGGVSIEEARRRYDTICASFAPADPAGMRIHDDQVEGVPVRRFLPGSPQRGCVVYCHGGGWNLGSTISHHGVAASLAQQLGREVVSVDYRLAPEASYRDALEDCRRVVVVCAPHALVGDSAGARLAMDVAYGGDWQGPLGLIYPPVGKPSVKALGPDAPLLSRVDILTLWRQVADQLPDIPVDTPPASRMDVLAVEHDPLTRPLFNAVDDWRAFGAEVSYRVAPDMVHGALHAWASLPAMGDAWQEFCEALRVRLS</sequence>
<dbReference type="SUPFAM" id="SSF53474">
    <property type="entry name" value="alpha/beta-Hydrolases"/>
    <property type="match status" value="1"/>
</dbReference>
<dbReference type="PANTHER" id="PTHR23024:SF24">
    <property type="entry name" value="ALPHA_BETA HYDROLASE FOLD-3 DOMAIN-CONTAINING PROTEIN"/>
    <property type="match status" value="1"/>
</dbReference>